<keyword evidence="4" id="KW-0547">Nucleotide-binding</keyword>
<organism evidence="8">
    <name type="scientific">mine drainage metagenome</name>
    <dbReference type="NCBI Taxonomy" id="410659"/>
    <lineage>
        <taxon>unclassified sequences</taxon>
        <taxon>metagenomes</taxon>
        <taxon>ecological metagenomes</taxon>
    </lineage>
</organism>
<proteinExistence type="inferred from homology"/>
<dbReference type="PRINTS" id="PR00471">
    <property type="entry name" value="ACETATEKNASE"/>
</dbReference>
<dbReference type="HAMAP" id="MF_00020">
    <property type="entry name" value="Acetate_kinase"/>
    <property type="match status" value="1"/>
</dbReference>
<reference evidence="8" key="1">
    <citation type="submission" date="2009-10" db="EMBL/GenBank/DDBJ databases">
        <title>Diversity of trophic interactions inside an arsenic-rich microbial ecosystem.</title>
        <authorList>
            <person name="Bertin P.N."/>
            <person name="Heinrich-Salmeron A."/>
            <person name="Pelletier E."/>
            <person name="Goulhen-Chollet F."/>
            <person name="Arsene-Ploetze F."/>
            <person name="Gallien S."/>
            <person name="Calteau A."/>
            <person name="Vallenet D."/>
            <person name="Casiot C."/>
            <person name="Chane-Woon-Ming B."/>
            <person name="Giloteaux L."/>
            <person name="Barakat M."/>
            <person name="Bonnefoy V."/>
            <person name="Bruneel O."/>
            <person name="Chandler M."/>
            <person name="Cleiss J."/>
            <person name="Duran R."/>
            <person name="Elbaz-Poulichet F."/>
            <person name="Fonknechten N."/>
            <person name="Lauga B."/>
            <person name="Mornico D."/>
            <person name="Ortet P."/>
            <person name="Schaeffer C."/>
            <person name="Siguier P."/>
            <person name="Alexander Thil Smith A."/>
            <person name="Van Dorsselaer A."/>
            <person name="Weissenbach J."/>
            <person name="Medigue C."/>
            <person name="Le Paslier D."/>
        </authorList>
    </citation>
    <scope>NUCLEOTIDE SEQUENCE</scope>
</reference>
<dbReference type="InterPro" id="IPR000890">
    <property type="entry name" value="Aliphatic_acid_kin_short-chain"/>
</dbReference>
<name>E6PRA7_9ZZZZ</name>
<keyword evidence="6" id="KW-0067">ATP-binding</keyword>
<dbReference type="AlphaFoldDB" id="E6PRA7"/>
<dbReference type="GO" id="GO:0008776">
    <property type="term" value="F:acetate kinase activity"/>
    <property type="evidence" value="ECO:0007669"/>
    <property type="project" value="UniProtKB-EC"/>
</dbReference>
<protein>
    <submittedName>
        <fullName evidence="8">Putative Acetate kinase AckA</fullName>
        <ecNumber evidence="8">2.7.2.1</ecNumber>
    </submittedName>
</protein>
<evidence type="ECO:0000256" key="4">
    <source>
        <dbReference type="ARBA" id="ARBA00022741"/>
    </source>
</evidence>
<dbReference type="SUPFAM" id="SSF53067">
    <property type="entry name" value="Actin-like ATPase domain"/>
    <property type="match status" value="2"/>
</dbReference>
<comment type="caution">
    <text evidence="8">The sequence shown here is derived from an EMBL/GenBank/DDBJ whole genome shotgun (WGS) entry which is preliminary data.</text>
</comment>
<dbReference type="EC" id="2.7.2.1" evidence="8"/>
<sequence length="399" mass="41506">MTSTILCFNAGSSSLKFALFDAEAARHPSGLPVAMLRGEIDAPQGKPMLSYARAGQTTQSLAPGAVRGDIGAETAWLIAWLARTCDAPRPIAVAHRIVHGGLHYTKAVRITPEVFSDLQALTSLAPLHQGPGLAGVQAAQAALPEAVQLACFDTAFHAGHTDAERRYAIPRSWHDRGYQRYGFHGLSFEAISRRLPAVLGERAQAAVLVAHLGSGASLCGMHGLQSVTTTMGFTALDGLVMGTRCGALDPGLVLQWFQHDQLSADDVETLLYQHSGLLGVSGISADTRDLLASKDPRAKQAVDLFVASIVRQVGAVAATLGGLDALVFTGGIGTHQAAIRAAVVQRLAWLGLGIDAAANSSGHLNIASSSSRIPILTLPTDEEAVMAAQAAALVAPASA</sequence>
<keyword evidence="7" id="KW-0460">Magnesium</keyword>
<dbReference type="InterPro" id="IPR043129">
    <property type="entry name" value="ATPase_NBD"/>
</dbReference>
<dbReference type="PANTHER" id="PTHR21060">
    <property type="entry name" value="ACETATE KINASE"/>
    <property type="match status" value="1"/>
</dbReference>
<evidence type="ECO:0000256" key="1">
    <source>
        <dbReference type="ARBA" id="ARBA00022490"/>
    </source>
</evidence>
<dbReference type="Pfam" id="PF00871">
    <property type="entry name" value="Acetate_kinase"/>
    <property type="match status" value="1"/>
</dbReference>
<keyword evidence="2 8" id="KW-0808">Transferase</keyword>
<dbReference type="EMBL" id="CABM01000043">
    <property type="protein sequence ID" value="CBH97462.1"/>
    <property type="molecule type" value="Genomic_DNA"/>
</dbReference>
<evidence type="ECO:0000256" key="3">
    <source>
        <dbReference type="ARBA" id="ARBA00022723"/>
    </source>
</evidence>
<evidence type="ECO:0000313" key="8">
    <source>
        <dbReference type="EMBL" id="CBH97462.1"/>
    </source>
</evidence>
<dbReference type="NCBIfam" id="TIGR00016">
    <property type="entry name" value="ackA"/>
    <property type="match status" value="1"/>
</dbReference>
<evidence type="ECO:0000256" key="6">
    <source>
        <dbReference type="ARBA" id="ARBA00022840"/>
    </source>
</evidence>
<accession>E6PRA7</accession>
<dbReference type="GO" id="GO:0046872">
    <property type="term" value="F:metal ion binding"/>
    <property type="evidence" value="ECO:0007669"/>
    <property type="project" value="UniProtKB-KW"/>
</dbReference>
<dbReference type="Gene3D" id="3.30.420.40">
    <property type="match status" value="2"/>
</dbReference>
<evidence type="ECO:0000256" key="5">
    <source>
        <dbReference type="ARBA" id="ARBA00022777"/>
    </source>
</evidence>
<dbReference type="GO" id="GO:0006083">
    <property type="term" value="P:acetate metabolic process"/>
    <property type="evidence" value="ECO:0007669"/>
    <property type="project" value="TreeGrafter"/>
</dbReference>
<gene>
    <name evidence="8" type="ORF">CARN2_2934</name>
</gene>
<dbReference type="PIRSF" id="PIRSF000722">
    <property type="entry name" value="Acetate_prop_kin"/>
    <property type="match status" value="1"/>
</dbReference>
<dbReference type="GO" id="GO:0005524">
    <property type="term" value="F:ATP binding"/>
    <property type="evidence" value="ECO:0007669"/>
    <property type="project" value="UniProtKB-KW"/>
</dbReference>
<evidence type="ECO:0000256" key="7">
    <source>
        <dbReference type="ARBA" id="ARBA00022842"/>
    </source>
</evidence>
<keyword evidence="1" id="KW-0963">Cytoplasm</keyword>
<keyword evidence="3" id="KW-0479">Metal-binding</keyword>
<dbReference type="PANTHER" id="PTHR21060:SF21">
    <property type="entry name" value="ACETATE KINASE"/>
    <property type="match status" value="1"/>
</dbReference>
<keyword evidence="5 8" id="KW-0418">Kinase</keyword>
<evidence type="ECO:0000256" key="2">
    <source>
        <dbReference type="ARBA" id="ARBA00022679"/>
    </source>
</evidence>
<dbReference type="InterPro" id="IPR004372">
    <property type="entry name" value="Ac/propionate_kinase"/>
</dbReference>
<dbReference type="GO" id="GO:0005829">
    <property type="term" value="C:cytosol"/>
    <property type="evidence" value="ECO:0007669"/>
    <property type="project" value="TreeGrafter"/>
</dbReference>